<proteinExistence type="predicted"/>
<feature type="compositionally biased region" description="Polar residues" evidence="1">
    <location>
        <begin position="17"/>
        <end position="28"/>
    </location>
</feature>
<evidence type="ECO:0000313" key="2">
    <source>
        <dbReference type="EMBL" id="JAD63607.1"/>
    </source>
</evidence>
<sequence length="28" mass="2791">MASLSSTVLDRGPPSATCVTSPGQMSPL</sequence>
<protein>
    <submittedName>
        <fullName evidence="2">Uncharacterized protein</fullName>
    </submittedName>
</protein>
<dbReference type="EMBL" id="GBRH01234288">
    <property type="protein sequence ID" value="JAD63607.1"/>
    <property type="molecule type" value="Transcribed_RNA"/>
</dbReference>
<accession>A0A0A9BWK3</accession>
<dbReference type="AlphaFoldDB" id="A0A0A9BWK3"/>
<name>A0A0A9BWK3_ARUDO</name>
<organism evidence="2">
    <name type="scientific">Arundo donax</name>
    <name type="common">Giant reed</name>
    <name type="synonym">Donax arundinaceus</name>
    <dbReference type="NCBI Taxonomy" id="35708"/>
    <lineage>
        <taxon>Eukaryota</taxon>
        <taxon>Viridiplantae</taxon>
        <taxon>Streptophyta</taxon>
        <taxon>Embryophyta</taxon>
        <taxon>Tracheophyta</taxon>
        <taxon>Spermatophyta</taxon>
        <taxon>Magnoliopsida</taxon>
        <taxon>Liliopsida</taxon>
        <taxon>Poales</taxon>
        <taxon>Poaceae</taxon>
        <taxon>PACMAD clade</taxon>
        <taxon>Arundinoideae</taxon>
        <taxon>Arundineae</taxon>
        <taxon>Arundo</taxon>
    </lineage>
</organism>
<evidence type="ECO:0000256" key="1">
    <source>
        <dbReference type="SAM" id="MobiDB-lite"/>
    </source>
</evidence>
<feature type="region of interest" description="Disordered" evidence="1">
    <location>
        <begin position="1"/>
        <end position="28"/>
    </location>
</feature>
<reference evidence="2" key="2">
    <citation type="journal article" date="2015" name="Data Brief">
        <title>Shoot transcriptome of the giant reed, Arundo donax.</title>
        <authorList>
            <person name="Barrero R.A."/>
            <person name="Guerrero F.D."/>
            <person name="Moolhuijzen P."/>
            <person name="Goolsby J.A."/>
            <person name="Tidwell J."/>
            <person name="Bellgard S.E."/>
            <person name="Bellgard M.I."/>
        </authorList>
    </citation>
    <scope>NUCLEOTIDE SEQUENCE</scope>
    <source>
        <tissue evidence="2">Shoot tissue taken approximately 20 cm above the soil surface</tissue>
    </source>
</reference>
<reference evidence="2" key="1">
    <citation type="submission" date="2014-09" db="EMBL/GenBank/DDBJ databases">
        <authorList>
            <person name="Magalhaes I.L.F."/>
            <person name="Oliveira U."/>
            <person name="Santos F.R."/>
            <person name="Vidigal T.H.D.A."/>
            <person name="Brescovit A.D."/>
            <person name="Santos A.J."/>
        </authorList>
    </citation>
    <scope>NUCLEOTIDE SEQUENCE</scope>
    <source>
        <tissue evidence="2">Shoot tissue taken approximately 20 cm above the soil surface</tissue>
    </source>
</reference>